<dbReference type="Proteomes" id="UP000324222">
    <property type="component" value="Unassembled WGS sequence"/>
</dbReference>
<comment type="caution">
    <text evidence="1">The sequence shown here is derived from an EMBL/GenBank/DDBJ whole genome shotgun (WGS) entry which is preliminary data.</text>
</comment>
<accession>A0A5B7G251</accession>
<proteinExistence type="predicted"/>
<dbReference type="EMBL" id="VSRR010010291">
    <property type="protein sequence ID" value="MPC51609.1"/>
    <property type="molecule type" value="Genomic_DNA"/>
</dbReference>
<protein>
    <submittedName>
        <fullName evidence="1">Uncharacterized protein</fullName>
    </submittedName>
</protein>
<sequence>MTAAYTAGGTPHPATTGQGRAFKVLTSASNAATVNHLLSQRQTRTAFRTGRQRDNVDEGP</sequence>
<reference evidence="1 2" key="1">
    <citation type="submission" date="2019-05" db="EMBL/GenBank/DDBJ databases">
        <title>Another draft genome of Portunus trituberculatus and its Hox gene families provides insights of decapod evolution.</title>
        <authorList>
            <person name="Jeong J.-H."/>
            <person name="Song I."/>
            <person name="Kim S."/>
            <person name="Choi T."/>
            <person name="Kim D."/>
            <person name="Ryu S."/>
            <person name="Kim W."/>
        </authorList>
    </citation>
    <scope>NUCLEOTIDE SEQUENCE [LARGE SCALE GENOMIC DNA]</scope>
    <source>
        <tissue evidence="1">Muscle</tissue>
    </source>
</reference>
<evidence type="ECO:0000313" key="1">
    <source>
        <dbReference type="EMBL" id="MPC51609.1"/>
    </source>
</evidence>
<keyword evidence="2" id="KW-1185">Reference proteome</keyword>
<gene>
    <name evidence="1" type="ORF">E2C01_045458</name>
</gene>
<organism evidence="1 2">
    <name type="scientific">Portunus trituberculatus</name>
    <name type="common">Swimming crab</name>
    <name type="synonym">Neptunus trituberculatus</name>
    <dbReference type="NCBI Taxonomy" id="210409"/>
    <lineage>
        <taxon>Eukaryota</taxon>
        <taxon>Metazoa</taxon>
        <taxon>Ecdysozoa</taxon>
        <taxon>Arthropoda</taxon>
        <taxon>Crustacea</taxon>
        <taxon>Multicrustacea</taxon>
        <taxon>Malacostraca</taxon>
        <taxon>Eumalacostraca</taxon>
        <taxon>Eucarida</taxon>
        <taxon>Decapoda</taxon>
        <taxon>Pleocyemata</taxon>
        <taxon>Brachyura</taxon>
        <taxon>Eubrachyura</taxon>
        <taxon>Portunoidea</taxon>
        <taxon>Portunidae</taxon>
        <taxon>Portuninae</taxon>
        <taxon>Portunus</taxon>
    </lineage>
</organism>
<name>A0A5B7G251_PORTR</name>
<evidence type="ECO:0000313" key="2">
    <source>
        <dbReference type="Proteomes" id="UP000324222"/>
    </source>
</evidence>
<dbReference type="AlphaFoldDB" id="A0A5B7G251"/>